<name>A0A812T7G9_SYMPI</name>
<dbReference type="SUPFAM" id="SSF50249">
    <property type="entry name" value="Nucleic acid-binding proteins"/>
    <property type="match status" value="1"/>
</dbReference>
<feature type="domain" description="SAP" evidence="4">
    <location>
        <begin position="104"/>
        <end position="138"/>
    </location>
</feature>
<dbReference type="EMBL" id="CAJNIZ010029191">
    <property type="protein sequence ID" value="CAE7514072.1"/>
    <property type="molecule type" value="Genomic_DNA"/>
</dbReference>
<dbReference type="InterPro" id="IPR052240">
    <property type="entry name" value="SAP_domain_ribonucleoprotein"/>
</dbReference>
<dbReference type="PANTHER" id="PTHR46551">
    <property type="entry name" value="SAP DOMAIN-CONTAINING RIBONUCLEOPROTEIN"/>
    <property type="match status" value="1"/>
</dbReference>
<gene>
    <name evidence="5" type="ORF">SPIL2461_LOCUS13403</name>
</gene>
<proteinExistence type="inferred from homology"/>
<dbReference type="AlphaFoldDB" id="A0A812T7G9"/>
<evidence type="ECO:0000256" key="2">
    <source>
        <dbReference type="ARBA" id="ARBA00046328"/>
    </source>
</evidence>
<dbReference type="Pfam" id="PF02037">
    <property type="entry name" value="SAP"/>
    <property type="match status" value="2"/>
</dbReference>
<dbReference type="Gene3D" id="1.10.720.30">
    <property type="entry name" value="SAP domain"/>
    <property type="match status" value="2"/>
</dbReference>
<comment type="caution">
    <text evidence="5">The sequence shown here is derived from an EMBL/GenBank/DDBJ whole genome shotgun (WGS) entry which is preliminary data.</text>
</comment>
<reference evidence="5" key="1">
    <citation type="submission" date="2021-02" db="EMBL/GenBank/DDBJ databases">
        <authorList>
            <person name="Dougan E. K."/>
            <person name="Rhodes N."/>
            <person name="Thang M."/>
            <person name="Chan C."/>
        </authorList>
    </citation>
    <scope>NUCLEOTIDE SEQUENCE</scope>
</reference>
<sequence>MFGLVCGQAGQGKAGLGSSLDGFRSCSSSKRAASAASAGISSAKVCSAGAFFSWGVSRRRLSHRRPPPLAATVAELKVELQNRQLPKTGRKKDLEKRLELAQSIEKMTVKQLKTQLTEQGLPTTGLKAELVWRLTSWRLQSKPKPSLTNSIRRDEPPKPVHIDLAKLSKLETAPTVTGRVRVVMAWGVFVETPSGWGMIPAEHLPPDRVMASQAARLRVQPAAFQVDERVEVELLNAHVDSGCLLLSMREAQRERER</sequence>
<dbReference type="SMART" id="SM00513">
    <property type="entry name" value="SAP"/>
    <property type="match status" value="2"/>
</dbReference>
<evidence type="ECO:0000313" key="6">
    <source>
        <dbReference type="Proteomes" id="UP000649617"/>
    </source>
</evidence>
<accession>A0A812T7G9</accession>
<dbReference type="OrthoDB" id="2016540at2759"/>
<dbReference type="InterPro" id="IPR003034">
    <property type="entry name" value="SAP_dom"/>
</dbReference>
<evidence type="ECO:0000259" key="4">
    <source>
        <dbReference type="PROSITE" id="PS50800"/>
    </source>
</evidence>
<dbReference type="PROSITE" id="PS50126">
    <property type="entry name" value="S1"/>
    <property type="match status" value="1"/>
</dbReference>
<comment type="similarity">
    <text evidence="2">Belongs to the SAP domain-containing ribonucleoprotein family.</text>
</comment>
<dbReference type="GO" id="GO:0003676">
    <property type="term" value="F:nucleic acid binding"/>
    <property type="evidence" value="ECO:0007669"/>
    <property type="project" value="InterPro"/>
</dbReference>
<keyword evidence="6" id="KW-1185">Reference proteome</keyword>
<evidence type="ECO:0000313" key="5">
    <source>
        <dbReference type="EMBL" id="CAE7514072.1"/>
    </source>
</evidence>
<evidence type="ECO:0008006" key="7">
    <source>
        <dbReference type="Google" id="ProtNLM"/>
    </source>
</evidence>
<dbReference type="Proteomes" id="UP000649617">
    <property type="component" value="Unassembled WGS sequence"/>
</dbReference>
<dbReference type="GO" id="GO:0016973">
    <property type="term" value="P:poly(A)+ mRNA export from nucleus"/>
    <property type="evidence" value="ECO:0007669"/>
    <property type="project" value="TreeGrafter"/>
</dbReference>
<organism evidence="5 6">
    <name type="scientific">Symbiodinium pilosum</name>
    <name type="common">Dinoflagellate</name>
    <dbReference type="NCBI Taxonomy" id="2952"/>
    <lineage>
        <taxon>Eukaryota</taxon>
        <taxon>Sar</taxon>
        <taxon>Alveolata</taxon>
        <taxon>Dinophyceae</taxon>
        <taxon>Suessiales</taxon>
        <taxon>Symbiodiniaceae</taxon>
        <taxon>Symbiodinium</taxon>
    </lineage>
</organism>
<dbReference type="SUPFAM" id="SSF68906">
    <property type="entry name" value="SAP domain"/>
    <property type="match status" value="2"/>
</dbReference>
<dbReference type="GO" id="GO:0005634">
    <property type="term" value="C:nucleus"/>
    <property type="evidence" value="ECO:0007669"/>
    <property type="project" value="TreeGrafter"/>
</dbReference>
<dbReference type="InterPro" id="IPR036361">
    <property type="entry name" value="SAP_dom_sf"/>
</dbReference>
<feature type="domain" description="S1 motif" evidence="3">
    <location>
        <begin position="173"/>
        <end position="249"/>
    </location>
</feature>
<dbReference type="PROSITE" id="PS50800">
    <property type="entry name" value="SAP"/>
    <property type="match status" value="1"/>
</dbReference>
<dbReference type="Gene3D" id="2.40.50.140">
    <property type="entry name" value="Nucleic acid-binding proteins"/>
    <property type="match status" value="1"/>
</dbReference>
<keyword evidence="1" id="KW-0597">Phosphoprotein</keyword>
<protein>
    <recommendedName>
        <fullName evidence="7">SAP domain-containing protein</fullName>
    </recommendedName>
</protein>
<dbReference type="PANTHER" id="PTHR46551:SF1">
    <property type="entry name" value="SAP DOMAIN-CONTAINING RIBONUCLEOPROTEIN"/>
    <property type="match status" value="1"/>
</dbReference>
<dbReference type="InterPro" id="IPR012340">
    <property type="entry name" value="NA-bd_OB-fold"/>
</dbReference>
<dbReference type="InterPro" id="IPR003029">
    <property type="entry name" value="S1_domain"/>
</dbReference>
<evidence type="ECO:0000256" key="1">
    <source>
        <dbReference type="ARBA" id="ARBA00022553"/>
    </source>
</evidence>
<evidence type="ECO:0000259" key="3">
    <source>
        <dbReference type="PROSITE" id="PS50126"/>
    </source>
</evidence>